<dbReference type="EMBL" id="GBRH01251496">
    <property type="protein sequence ID" value="JAD46399.1"/>
    <property type="molecule type" value="Transcribed_RNA"/>
</dbReference>
<reference evidence="2" key="1">
    <citation type="submission" date="2014-09" db="EMBL/GenBank/DDBJ databases">
        <authorList>
            <person name="Magalhaes I.L.F."/>
            <person name="Oliveira U."/>
            <person name="Santos F.R."/>
            <person name="Vidigal T.H.D.A."/>
            <person name="Brescovit A.D."/>
            <person name="Santos A.J."/>
        </authorList>
    </citation>
    <scope>NUCLEOTIDE SEQUENCE</scope>
    <source>
        <tissue evidence="2">Shoot tissue taken approximately 20 cm above the soil surface</tissue>
    </source>
</reference>
<feature type="compositionally biased region" description="Basic and acidic residues" evidence="1">
    <location>
        <begin position="9"/>
        <end position="37"/>
    </location>
</feature>
<sequence length="37" mass="4342">MPETNGQHRTGEDGMGKQTKKSNENRRKECYKTHNYS</sequence>
<name>A0A0A9A407_ARUDO</name>
<feature type="region of interest" description="Disordered" evidence="1">
    <location>
        <begin position="1"/>
        <end position="37"/>
    </location>
</feature>
<proteinExistence type="predicted"/>
<accession>A0A0A9A407</accession>
<organism evidence="2">
    <name type="scientific">Arundo donax</name>
    <name type="common">Giant reed</name>
    <name type="synonym">Donax arundinaceus</name>
    <dbReference type="NCBI Taxonomy" id="35708"/>
    <lineage>
        <taxon>Eukaryota</taxon>
        <taxon>Viridiplantae</taxon>
        <taxon>Streptophyta</taxon>
        <taxon>Embryophyta</taxon>
        <taxon>Tracheophyta</taxon>
        <taxon>Spermatophyta</taxon>
        <taxon>Magnoliopsida</taxon>
        <taxon>Liliopsida</taxon>
        <taxon>Poales</taxon>
        <taxon>Poaceae</taxon>
        <taxon>PACMAD clade</taxon>
        <taxon>Arundinoideae</taxon>
        <taxon>Arundineae</taxon>
        <taxon>Arundo</taxon>
    </lineage>
</organism>
<protein>
    <submittedName>
        <fullName evidence="2">Uncharacterized protein</fullName>
    </submittedName>
</protein>
<evidence type="ECO:0000256" key="1">
    <source>
        <dbReference type="SAM" id="MobiDB-lite"/>
    </source>
</evidence>
<dbReference type="AlphaFoldDB" id="A0A0A9A407"/>
<evidence type="ECO:0000313" key="2">
    <source>
        <dbReference type="EMBL" id="JAD46399.1"/>
    </source>
</evidence>
<reference evidence="2" key="2">
    <citation type="journal article" date="2015" name="Data Brief">
        <title>Shoot transcriptome of the giant reed, Arundo donax.</title>
        <authorList>
            <person name="Barrero R.A."/>
            <person name="Guerrero F.D."/>
            <person name="Moolhuijzen P."/>
            <person name="Goolsby J.A."/>
            <person name="Tidwell J."/>
            <person name="Bellgard S.E."/>
            <person name="Bellgard M.I."/>
        </authorList>
    </citation>
    <scope>NUCLEOTIDE SEQUENCE</scope>
    <source>
        <tissue evidence="2">Shoot tissue taken approximately 20 cm above the soil surface</tissue>
    </source>
</reference>